<keyword evidence="2" id="KW-1185">Reference proteome</keyword>
<gene>
    <name evidence="1" type="ORF">UR08_07265</name>
</gene>
<reference evidence="2" key="1">
    <citation type="submission" date="2015-04" db="EMBL/GenBank/DDBJ databases">
        <authorList>
            <person name="Schardt J."/>
            <person name="Mueller-Herbst S."/>
            <person name="Scherer S."/>
            <person name="Huptas C."/>
        </authorList>
    </citation>
    <scope>NUCLEOTIDE SEQUENCE [LARGE SCALE GENOMIC DNA]</scope>
    <source>
        <strain evidence="2">Kiel-L1</strain>
    </source>
</reference>
<evidence type="ECO:0000313" key="2">
    <source>
        <dbReference type="Proteomes" id="UP000257055"/>
    </source>
</evidence>
<dbReference type="Proteomes" id="UP000257055">
    <property type="component" value="Unassembled WGS sequence"/>
</dbReference>
<dbReference type="RefSeq" id="WP_115753016.1">
    <property type="nucleotide sequence ID" value="NZ_LARY01000002.1"/>
</dbReference>
<dbReference type="SUPFAM" id="SSF53474">
    <property type="entry name" value="alpha/beta-Hydrolases"/>
    <property type="match status" value="1"/>
</dbReference>
<name>A0A3D8TQ50_9LIST</name>
<dbReference type="AlphaFoldDB" id="A0A3D8TQ50"/>
<accession>A0A3D8TQ50</accession>
<dbReference type="Gene3D" id="3.40.50.1820">
    <property type="entry name" value="alpha/beta hydrolase"/>
    <property type="match status" value="1"/>
</dbReference>
<comment type="caution">
    <text evidence="1">The sequence shown here is derived from an EMBL/GenBank/DDBJ whole genome shotgun (WGS) entry which is preliminary data.</text>
</comment>
<organism evidence="1 2">
    <name type="scientific">Listeria kieliensis</name>
    <dbReference type="NCBI Taxonomy" id="1621700"/>
    <lineage>
        <taxon>Bacteria</taxon>
        <taxon>Bacillati</taxon>
        <taxon>Bacillota</taxon>
        <taxon>Bacilli</taxon>
        <taxon>Bacillales</taxon>
        <taxon>Listeriaceae</taxon>
        <taxon>Listeria</taxon>
    </lineage>
</organism>
<sequence>MEHLFIPGKTNAPPVLLLHGTGGDEHSLVDVARFVAPDAPVLSLRGDVSENGANRFFKRFADGSLDLVDLAGKTKDLLSETKRLAKEYGLDFHDFVALGYSNGANIAANALLQEEDGFHYGILFHAMPAGNDPATFNLAHRRVLLTAGMNDPLVTQAASEALLKELKQRGALVETVWTVSGHQLTMPELEGARDWYKKLSGEQYAI</sequence>
<evidence type="ECO:0000313" key="1">
    <source>
        <dbReference type="EMBL" id="RDX00773.1"/>
    </source>
</evidence>
<proteinExistence type="predicted"/>
<protein>
    <submittedName>
        <fullName evidence="1">Phospholipase</fullName>
    </submittedName>
</protein>
<dbReference type="EMBL" id="LARY01000002">
    <property type="protein sequence ID" value="RDX00773.1"/>
    <property type="molecule type" value="Genomic_DNA"/>
</dbReference>
<dbReference type="InterPro" id="IPR029058">
    <property type="entry name" value="AB_hydrolase_fold"/>
</dbReference>